<dbReference type="EMBL" id="BAABFR010000072">
    <property type="protein sequence ID" value="GAA4399651.1"/>
    <property type="molecule type" value="Genomic_DNA"/>
</dbReference>
<comment type="caution">
    <text evidence="1">The sequence shown here is derived from an EMBL/GenBank/DDBJ whole genome shotgun (WGS) entry which is preliminary data.</text>
</comment>
<reference evidence="2" key="1">
    <citation type="journal article" date="2019" name="Int. J. Syst. Evol. Microbiol.">
        <title>The Global Catalogue of Microorganisms (GCM) 10K type strain sequencing project: providing services to taxonomists for standard genome sequencing and annotation.</title>
        <authorList>
            <consortium name="The Broad Institute Genomics Platform"/>
            <consortium name="The Broad Institute Genome Sequencing Center for Infectious Disease"/>
            <person name="Wu L."/>
            <person name="Ma J."/>
        </authorList>
    </citation>
    <scope>NUCLEOTIDE SEQUENCE [LARGE SCALE GENOMIC DNA]</scope>
    <source>
        <strain evidence="2">JCM 17688</strain>
    </source>
</reference>
<name>A0ABP8K2W8_9ACTN</name>
<protein>
    <submittedName>
        <fullName evidence="1">Uncharacterized protein</fullName>
    </submittedName>
</protein>
<proteinExistence type="predicted"/>
<dbReference type="Proteomes" id="UP001500635">
    <property type="component" value="Unassembled WGS sequence"/>
</dbReference>
<accession>A0ABP8K2W8</accession>
<gene>
    <name evidence="1" type="ORF">GCM10023147_37330</name>
</gene>
<evidence type="ECO:0000313" key="1">
    <source>
        <dbReference type="EMBL" id="GAA4399651.1"/>
    </source>
</evidence>
<dbReference type="RefSeq" id="WP_344998814.1">
    <property type="nucleotide sequence ID" value="NZ_BAABFR010000072.1"/>
</dbReference>
<evidence type="ECO:0000313" key="2">
    <source>
        <dbReference type="Proteomes" id="UP001500635"/>
    </source>
</evidence>
<keyword evidence="2" id="KW-1185">Reference proteome</keyword>
<organism evidence="1 2">
    <name type="scientific">Tsukamurella soli</name>
    <dbReference type="NCBI Taxonomy" id="644556"/>
    <lineage>
        <taxon>Bacteria</taxon>
        <taxon>Bacillati</taxon>
        <taxon>Actinomycetota</taxon>
        <taxon>Actinomycetes</taxon>
        <taxon>Mycobacteriales</taxon>
        <taxon>Tsukamurellaceae</taxon>
        <taxon>Tsukamurella</taxon>
    </lineage>
</organism>
<sequence>MTEFATLEDEARARVETPQVEGVQLTKDIFIPTPSGRTALRLATVPKGSSLIDNLRALIGDEAVDYILDLPAVLSKELLELVLARIAPGLIDVSNPT</sequence>